<keyword evidence="4 5" id="KW-0520">NAD</keyword>
<evidence type="ECO:0000256" key="1">
    <source>
        <dbReference type="ARBA" id="ARBA00022679"/>
    </source>
</evidence>
<gene>
    <name evidence="8" type="ORF">TCIL3000_8_3140</name>
</gene>
<sequence length="323" mass="35346">MADRLAAFIERCGSRRCVVLTGAGCSTESGLPDYRGPSGLYRRANFTPLTWRAFLSSSDNQKRYWARSMFGYDAVSGVSCNATHVGLYRLCRAGVVGQLLTQNIDGLHHLAYHGGVGSRAAEAHTKYVNSDYGVIELHGNIHNVCCLKCGNVSSRQLLQQRLCEANRQLYQDYQAEFTEVRPDGDYDVPERITRAMQLVFCEHCGGLLKPHVVLFGENVPSERVTVAISAVREASSLICLGTSLQVFSGYRFVLAARESSVPVAIVTSGKTRADGLEDLRIDTHSTANTMRGVVKHLLGCDLGWPDHPPATPLLRSGLVNTVD</sequence>
<dbReference type="AlphaFoldDB" id="G0URT3"/>
<dbReference type="InterPro" id="IPR026587">
    <property type="entry name" value="Sirtuin_class_II"/>
</dbReference>
<feature type="binding site" evidence="5 6">
    <location>
        <position position="204"/>
    </location>
    <ligand>
        <name>Zn(2+)</name>
        <dbReference type="ChEBI" id="CHEBI:29105"/>
    </ligand>
</feature>
<evidence type="ECO:0000256" key="4">
    <source>
        <dbReference type="ARBA" id="ARBA00023027"/>
    </source>
</evidence>
<evidence type="ECO:0000256" key="5">
    <source>
        <dbReference type="HAMAP-Rule" id="MF_03161"/>
    </source>
</evidence>
<dbReference type="PANTHER" id="PTHR11085:SF10">
    <property type="entry name" value="NAD-DEPENDENT PROTEIN DEACYLASE SIRTUIN-5, MITOCHONDRIAL-RELATED"/>
    <property type="match status" value="1"/>
</dbReference>
<accession>G0URT3</accession>
<feature type="binding site" evidence="5">
    <location>
        <begin position="241"/>
        <end position="243"/>
    </location>
    <ligand>
        <name>NAD(+)</name>
        <dbReference type="ChEBI" id="CHEBI:57540"/>
    </ligand>
</feature>
<dbReference type="SUPFAM" id="SSF52467">
    <property type="entry name" value="DHS-like NAD/FAD-binding domain"/>
    <property type="match status" value="1"/>
</dbReference>
<dbReference type="InterPro" id="IPR050134">
    <property type="entry name" value="NAD-dep_sirtuin_deacylases"/>
</dbReference>
<dbReference type="EC" id="2.3.1.-" evidence="5"/>
<dbReference type="GO" id="GO:0008270">
    <property type="term" value="F:zinc ion binding"/>
    <property type="evidence" value="ECO:0007669"/>
    <property type="project" value="UniProtKB-UniRule"/>
</dbReference>
<comment type="similarity">
    <text evidence="5">Belongs to the sirtuin family. Class II subfamily.</text>
</comment>
<proteinExistence type="inferred from homology"/>
<dbReference type="InterPro" id="IPR003000">
    <property type="entry name" value="Sirtuin"/>
</dbReference>
<evidence type="ECO:0000313" key="8">
    <source>
        <dbReference type="EMBL" id="CCC92095.1"/>
    </source>
</evidence>
<feature type="binding site" evidence="5 6">
    <location>
        <position position="146"/>
    </location>
    <ligand>
        <name>Zn(2+)</name>
        <dbReference type="ChEBI" id="CHEBI:29105"/>
    </ligand>
</feature>
<feature type="binding site" evidence="5">
    <location>
        <position position="287"/>
    </location>
    <ligand>
        <name>NAD(+)</name>
        <dbReference type="ChEBI" id="CHEBI:57540"/>
    </ligand>
</feature>
<protein>
    <recommendedName>
        <fullName evidence="5">NAD-dependent protein deacylase</fullName>
        <ecNumber evidence="5">2.3.1.-</ecNumber>
    </recommendedName>
    <alternativeName>
        <fullName evidence="5">Regulatory protein SIR2 homolog</fullName>
    </alternativeName>
</protein>
<keyword evidence="3 5" id="KW-0862">Zinc</keyword>
<name>G0URT3_TRYCI</name>
<dbReference type="HAMAP" id="MF_01967">
    <property type="entry name" value="Sirtuin_ClassII"/>
    <property type="match status" value="1"/>
</dbReference>
<keyword evidence="5" id="KW-0496">Mitochondrion</keyword>
<evidence type="ECO:0000256" key="2">
    <source>
        <dbReference type="ARBA" id="ARBA00022723"/>
    </source>
</evidence>
<dbReference type="GO" id="GO:0005759">
    <property type="term" value="C:mitochondrial matrix"/>
    <property type="evidence" value="ECO:0007669"/>
    <property type="project" value="UniProtKB-SubCell"/>
</dbReference>
<dbReference type="InterPro" id="IPR026591">
    <property type="entry name" value="Sirtuin_cat_small_dom_sf"/>
</dbReference>
<dbReference type="PANTHER" id="PTHR11085">
    <property type="entry name" value="NAD-DEPENDENT PROTEIN DEACYLASE SIRTUIN-5, MITOCHONDRIAL-RELATED"/>
    <property type="match status" value="1"/>
</dbReference>
<comment type="subcellular location">
    <subcellularLocation>
        <location evidence="5">Mitochondrion matrix</location>
    </subcellularLocation>
</comment>
<evidence type="ECO:0000259" key="7">
    <source>
        <dbReference type="PROSITE" id="PS50305"/>
    </source>
</evidence>
<dbReference type="InterPro" id="IPR029035">
    <property type="entry name" value="DHS-like_NAD/FAD-binding_dom"/>
</dbReference>
<organism evidence="8">
    <name type="scientific">Trypanosoma congolense (strain IL3000)</name>
    <dbReference type="NCBI Taxonomy" id="1068625"/>
    <lineage>
        <taxon>Eukaryota</taxon>
        <taxon>Discoba</taxon>
        <taxon>Euglenozoa</taxon>
        <taxon>Kinetoplastea</taxon>
        <taxon>Metakinetoplastina</taxon>
        <taxon>Trypanosomatida</taxon>
        <taxon>Trypanosomatidae</taxon>
        <taxon>Trypanosoma</taxon>
        <taxon>Nannomonas</taxon>
    </lineage>
</organism>
<dbReference type="GO" id="GO:0070403">
    <property type="term" value="F:NAD+ binding"/>
    <property type="evidence" value="ECO:0007669"/>
    <property type="project" value="UniProtKB-UniRule"/>
</dbReference>
<keyword evidence="1 5" id="KW-0808">Transferase</keyword>
<dbReference type="Pfam" id="PF02146">
    <property type="entry name" value="SIR2"/>
    <property type="match status" value="1"/>
</dbReference>
<feature type="domain" description="Deacetylase sirtuin-type" evidence="7">
    <location>
        <begin position="1"/>
        <end position="323"/>
    </location>
</feature>
<comment type="caution">
    <text evidence="5">Lacks conserved residue(s) required for the propagation of feature annotation.</text>
</comment>
<dbReference type="Gene3D" id="3.30.1600.10">
    <property type="entry name" value="SIR2/SIRT2 'Small Domain"/>
    <property type="match status" value="1"/>
</dbReference>
<dbReference type="Gene3D" id="3.40.50.1220">
    <property type="entry name" value="TPP-binding domain"/>
    <property type="match status" value="1"/>
</dbReference>
<keyword evidence="2 5" id="KW-0479">Metal-binding</keyword>
<dbReference type="EMBL" id="HE575321">
    <property type="protein sequence ID" value="CCC92095.1"/>
    <property type="molecule type" value="Genomic_DNA"/>
</dbReference>
<dbReference type="PROSITE" id="PS50305">
    <property type="entry name" value="SIRTUIN"/>
    <property type="match status" value="1"/>
</dbReference>
<feature type="binding site" evidence="5 6">
    <location>
        <position position="149"/>
    </location>
    <ligand>
        <name>Zn(2+)</name>
        <dbReference type="ChEBI" id="CHEBI:29105"/>
    </ligand>
</feature>
<comment type="catalytic activity">
    <reaction evidence="5">
        <text>N(6)-acetyl-L-lysyl-[protein] + NAD(+) + H2O = 2''-O-acetyl-ADP-D-ribose + nicotinamide + L-lysyl-[protein]</text>
        <dbReference type="Rhea" id="RHEA:43636"/>
        <dbReference type="Rhea" id="RHEA-COMP:9752"/>
        <dbReference type="Rhea" id="RHEA-COMP:10731"/>
        <dbReference type="ChEBI" id="CHEBI:15377"/>
        <dbReference type="ChEBI" id="CHEBI:17154"/>
        <dbReference type="ChEBI" id="CHEBI:29969"/>
        <dbReference type="ChEBI" id="CHEBI:57540"/>
        <dbReference type="ChEBI" id="CHEBI:61930"/>
        <dbReference type="ChEBI" id="CHEBI:83767"/>
        <dbReference type="EC" id="2.3.1.286"/>
    </reaction>
</comment>
<feature type="active site" description="Proton acceptor" evidence="5 6">
    <location>
        <position position="138"/>
    </location>
</feature>
<dbReference type="InterPro" id="IPR026590">
    <property type="entry name" value="Ssirtuin_cat_dom"/>
</dbReference>
<feature type="binding site" evidence="5 6">
    <location>
        <position position="201"/>
    </location>
    <ligand>
        <name>Zn(2+)</name>
        <dbReference type="ChEBI" id="CHEBI:29105"/>
    </ligand>
</feature>
<reference evidence="8" key="1">
    <citation type="journal article" date="2012" name="Proc. Natl. Acad. Sci. U.S.A.">
        <title>Antigenic diversity is generated by distinct evolutionary mechanisms in African trypanosome species.</title>
        <authorList>
            <person name="Jackson A.P."/>
            <person name="Berry A."/>
            <person name="Aslett M."/>
            <person name="Allison H.C."/>
            <person name="Burton P."/>
            <person name="Vavrova-Anderson J."/>
            <person name="Brown R."/>
            <person name="Browne H."/>
            <person name="Corton N."/>
            <person name="Hauser H."/>
            <person name="Gamble J."/>
            <person name="Gilderthorp R."/>
            <person name="Marcello L."/>
            <person name="McQuillan J."/>
            <person name="Otto T.D."/>
            <person name="Quail M.A."/>
            <person name="Sanders M.J."/>
            <person name="van Tonder A."/>
            <person name="Ginger M.L."/>
            <person name="Field M.C."/>
            <person name="Barry J.D."/>
            <person name="Hertz-Fowler C."/>
            <person name="Berriman M."/>
        </authorList>
    </citation>
    <scope>NUCLEOTIDE SEQUENCE</scope>
    <source>
        <strain evidence="8">IL3000</strain>
    </source>
</reference>
<evidence type="ECO:0000256" key="6">
    <source>
        <dbReference type="PROSITE-ProRule" id="PRU00236"/>
    </source>
</evidence>
<evidence type="ECO:0000256" key="3">
    <source>
        <dbReference type="ARBA" id="ARBA00022833"/>
    </source>
</evidence>
<dbReference type="VEuPathDB" id="TriTrypDB:TcIL3000_8_3140"/>
<comment type="cofactor">
    <cofactor evidence="5">
        <name>Zn(2+)</name>
        <dbReference type="ChEBI" id="CHEBI:29105"/>
    </cofactor>
    <text evidence="5">Binds 1 zinc ion per subunit.</text>
</comment>
<dbReference type="GO" id="GO:0017136">
    <property type="term" value="F:histone deacetylase activity, NAD-dependent"/>
    <property type="evidence" value="ECO:0007669"/>
    <property type="project" value="TreeGrafter"/>
</dbReference>
<comment type="function">
    <text evidence="5">NAD-dependent protein deacylase. Catalyzes the NAD-dependent hydrolysis of acyl groups from lysine residues.</text>
</comment>